<dbReference type="Gramene" id="TraesSYM7A03G03956160.1">
    <property type="protein sequence ID" value="TraesSYM7A03G03956160.1.CDS1"/>
    <property type="gene ID" value="TraesSYM7A03G03956160"/>
</dbReference>
<feature type="domain" description="BPM/SPOP BACK" evidence="4">
    <location>
        <begin position="86"/>
        <end position="141"/>
    </location>
</feature>
<dbReference type="GO" id="GO:0016567">
    <property type="term" value="P:protein ubiquitination"/>
    <property type="evidence" value="ECO:0007669"/>
    <property type="project" value="InterPro"/>
</dbReference>
<dbReference type="InterPro" id="IPR045005">
    <property type="entry name" value="BPM1-6"/>
</dbReference>
<dbReference type="SUPFAM" id="SSF54695">
    <property type="entry name" value="POZ domain"/>
    <property type="match status" value="1"/>
</dbReference>
<feature type="domain" description="BTB" evidence="3">
    <location>
        <begin position="16"/>
        <end position="78"/>
    </location>
</feature>
<dbReference type="PANTHER" id="PTHR26379">
    <property type="entry name" value="BTB/POZ AND MATH DOMAIN-CONTAINING PROTEIN 1"/>
    <property type="match status" value="1"/>
</dbReference>
<dbReference type="SMR" id="A0A3B6RQJ2"/>
<sequence length="149" mass="16052">MAQFFGAGDAREQCSGGVEIKDMEAAVFKAMLGFIYTDAVPKFKKRKEAVTVMAQRLLAAADRFGLDRLQLICVGKLSAGSISINTVATTLALAEQHRCSELKAKCVEFILGTPAILDAVLATDGYKHLESSCPFVVIDLLKAARGRKI</sequence>
<evidence type="ECO:0000256" key="2">
    <source>
        <dbReference type="ARBA" id="ARBA00010846"/>
    </source>
</evidence>
<dbReference type="Proteomes" id="UP000019116">
    <property type="component" value="Chromosome 7A"/>
</dbReference>
<dbReference type="Gene3D" id="1.25.40.420">
    <property type="match status" value="1"/>
</dbReference>
<reference evidence="5" key="1">
    <citation type="submission" date="2018-08" db="EMBL/GenBank/DDBJ databases">
        <authorList>
            <person name="Rossello M."/>
        </authorList>
    </citation>
    <scope>NUCLEOTIDE SEQUENCE [LARGE SCALE GENOMIC DNA]</scope>
    <source>
        <strain evidence="5">cv. Chinese Spring</strain>
    </source>
</reference>
<accession>A0A3B6RQJ2</accession>
<dbReference type="Gene3D" id="3.30.710.10">
    <property type="entry name" value="Potassium Channel Kv1.1, Chain A"/>
    <property type="match status" value="1"/>
</dbReference>
<dbReference type="Pfam" id="PF00651">
    <property type="entry name" value="BTB"/>
    <property type="match status" value="1"/>
</dbReference>
<dbReference type="InterPro" id="IPR056423">
    <property type="entry name" value="BACK_BPM_SPOP"/>
</dbReference>
<dbReference type="Gramene" id="TraesWEE_scaffold_031226_01G000400.1">
    <property type="protein sequence ID" value="TraesWEE_scaffold_031226_01G000400.1"/>
    <property type="gene ID" value="TraesWEE_scaffold_031226_01G000400"/>
</dbReference>
<dbReference type="InterPro" id="IPR011333">
    <property type="entry name" value="SKP1/BTB/POZ_sf"/>
</dbReference>
<dbReference type="PANTHER" id="PTHR26379:SF180">
    <property type="entry name" value="TRAF TRANSCRIPTION FACTOR"/>
    <property type="match status" value="1"/>
</dbReference>
<evidence type="ECO:0000313" key="5">
    <source>
        <dbReference type="EnsemblPlants" id="TraesCS7A02G472000.1.cds1"/>
    </source>
</evidence>
<proteinExistence type="inferred from homology"/>
<dbReference type="Gramene" id="TraesCS7A03G1144500.1">
    <property type="protein sequence ID" value="TraesCS7A03G1144500.1.CDS1"/>
    <property type="gene ID" value="TraesCS7A03G1144500"/>
</dbReference>
<evidence type="ECO:0000259" key="3">
    <source>
        <dbReference type="Pfam" id="PF00651"/>
    </source>
</evidence>
<evidence type="ECO:0000313" key="6">
    <source>
        <dbReference type="Proteomes" id="UP000019116"/>
    </source>
</evidence>
<dbReference type="Gramene" id="TraesNOR7A03G04045370.1">
    <property type="protein sequence ID" value="TraesNOR7A03G04045370.1.CDS1"/>
    <property type="gene ID" value="TraesNOR7A03G04045370"/>
</dbReference>
<evidence type="ECO:0000256" key="1">
    <source>
        <dbReference type="ARBA" id="ARBA00004906"/>
    </source>
</evidence>
<dbReference type="OrthoDB" id="1878800at2759"/>
<name>A0A3B6RQJ2_WHEAT</name>
<dbReference type="Gramene" id="TraesSTA7A03G03997760.1">
    <property type="protein sequence ID" value="TraesSTA7A03G03997760.1.CDS1"/>
    <property type="gene ID" value="TraesSTA7A03G03997760"/>
</dbReference>
<comment type="pathway">
    <text evidence="1">Protein modification; protein ubiquitination.</text>
</comment>
<organism evidence="5">
    <name type="scientific">Triticum aestivum</name>
    <name type="common">Wheat</name>
    <dbReference type="NCBI Taxonomy" id="4565"/>
    <lineage>
        <taxon>Eukaryota</taxon>
        <taxon>Viridiplantae</taxon>
        <taxon>Streptophyta</taxon>
        <taxon>Embryophyta</taxon>
        <taxon>Tracheophyta</taxon>
        <taxon>Spermatophyta</taxon>
        <taxon>Magnoliopsida</taxon>
        <taxon>Liliopsida</taxon>
        <taxon>Poales</taxon>
        <taxon>Poaceae</taxon>
        <taxon>BOP clade</taxon>
        <taxon>Pooideae</taxon>
        <taxon>Triticodae</taxon>
        <taxon>Triticeae</taxon>
        <taxon>Triticinae</taxon>
        <taxon>Triticum</taxon>
    </lineage>
</organism>
<comment type="similarity">
    <text evidence="2">Belongs to the Tdpoz family.</text>
</comment>
<dbReference type="AlphaFoldDB" id="A0A3B6RQJ2"/>
<dbReference type="OMA" id="ANCVDFI"/>
<evidence type="ECO:0000259" key="4">
    <source>
        <dbReference type="Pfam" id="PF24570"/>
    </source>
</evidence>
<dbReference type="Gramene" id="TraesKAR7A01G0424410.1">
    <property type="protein sequence ID" value="cds.TraesKAR7A01G0424410.1"/>
    <property type="gene ID" value="TraesKAR7A01G0424410"/>
</dbReference>
<keyword evidence="6" id="KW-1185">Reference proteome</keyword>
<dbReference type="STRING" id="4565.A0A3B6RQJ2"/>
<dbReference type="Gramene" id="TraesJUL7A03G04038300.1">
    <property type="protein sequence ID" value="TraesJUL7A03G04038300.1.CDS1"/>
    <property type="gene ID" value="TraesJUL7A03G04038300"/>
</dbReference>
<protein>
    <submittedName>
        <fullName evidence="5">Uncharacterized protein</fullName>
    </submittedName>
</protein>
<reference evidence="5" key="2">
    <citation type="submission" date="2018-10" db="UniProtKB">
        <authorList>
            <consortium name="EnsemblPlants"/>
        </authorList>
    </citation>
    <scope>IDENTIFICATION</scope>
</reference>
<dbReference type="Gramene" id="TraesLDM7A03G04005290.1">
    <property type="protein sequence ID" value="TraesLDM7A03G04005290.1.CDS1"/>
    <property type="gene ID" value="TraesLDM7A03G04005290"/>
</dbReference>
<dbReference type="EnsemblPlants" id="TraesCS7A02G472000.1">
    <property type="protein sequence ID" value="TraesCS7A02G472000.1.cds1"/>
    <property type="gene ID" value="TraesCS7A02G472000"/>
</dbReference>
<dbReference type="Gramene" id="TraesLAC7A03G03955870.1">
    <property type="protein sequence ID" value="TraesLAC7A03G03955870.1.CDS1"/>
    <property type="gene ID" value="TraesLAC7A03G03955870"/>
</dbReference>
<dbReference type="Gramene" id="TraesCS7A02G472000.1">
    <property type="protein sequence ID" value="TraesCS7A02G472000.1.cds1"/>
    <property type="gene ID" value="TraesCS7A02G472000"/>
</dbReference>
<dbReference type="Pfam" id="PF24570">
    <property type="entry name" value="BACK_BPM_SPOP"/>
    <property type="match status" value="1"/>
</dbReference>
<dbReference type="Gramene" id="TraesPARA_EIv1.0_2338790.1">
    <property type="protein sequence ID" value="TraesPARA_EIv1.0_2338790.1.CDS1"/>
    <property type="gene ID" value="TraesPARA_EIv1.0_2338790"/>
</dbReference>
<dbReference type="InterPro" id="IPR000210">
    <property type="entry name" value="BTB/POZ_dom"/>
</dbReference>
<dbReference type="Gramene" id="TraesMAC7A03G03999910.1">
    <property type="protein sequence ID" value="TraesMAC7A03G03999910.1.CDS1"/>
    <property type="gene ID" value="TraesMAC7A03G03999910"/>
</dbReference>